<dbReference type="InterPro" id="IPR029063">
    <property type="entry name" value="SAM-dependent_MTases_sf"/>
</dbReference>
<proteinExistence type="predicted"/>
<reference evidence="2 3" key="1">
    <citation type="submission" date="2018-03" db="EMBL/GenBank/DDBJ databases">
        <title>The draft genome of Sphingosinicella sp. GL-C-18.</title>
        <authorList>
            <person name="Liu L."/>
            <person name="Li L."/>
            <person name="Liang L."/>
            <person name="Zhang X."/>
            <person name="Wang T."/>
        </authorList>
    </citation>
    <scope>NUCLEOTIDE SEQUENCE [LARGE SCALE GENOMIC DNA]</scope>
    <source>
        <strain evidence="2 3">GL-C-18</strain>
    </source>
</reference>
<name>A0A2P7QUP2_9SPHN</name>
<comment type="caution">
    <text evidence="2">The sequence shown here is derived from an EMBL/GenBank/DDBJ whole genome shotgun (WGS) entry which is preliminary data.</text>
</comment>
<evidence type="ECO:0000313" key="3">
    <source>
        <dbReference type="Proteomes" id="UP000241167"/>
    </source>
</evidence>
<dbReference type="SUPFAM" id="SSF53335">
    <property type="entry name" value="S-adenosyl-L-methionine-dependent methyltransferases"/>
    <property type="match status" value="1"/>
</dbReference>
<gene>
    <name evidence="2" type="ORF">C7I55_05065</name>
</gene>
<dbReference type="InterPro" id="IPR041698">
    <property type="entry name" value="Methyltransf_25"/>
</dbReference>
<dbReference type="Proteomes" id="UP000241167">
    <property type="component" value="Unassembled WGS sequence"/>
</dbReference>
<feature type="domain" description="Methyltransferase" evidence="1">
    <location>
        <begin position="49"/>
        <end position="132"/>
    </location>
</feature>
<evidence type="ECO:0000259" key="1">
    <source>
        <dbReference type="Pfam" id="PF13649"/>
    </source>
</evidence>
<dbReference type="Pfam" id="PF13649">
    <property type="entry name" value="Methyltransf_25"/>
    <property type="match status" value="1"/>
</dbReference>
<accession>A0A2P7QUP2</accession>
<keyword evidence="3" id="KW-1185">Reference proteome</keyword>
<sequence>MTATMMISTADVSRTLARHLRFYRGKRPTYQTVMLNDLLAVWQQHHAHVLDVGGGTGVIGQCIADLLPAGSVTAVDVEDRFCPDLTIATQVYDGAAMPFAASAFAAATINNVVHHVPAQRRLPLFREIARVVDGPLYIKDHVAGGPLDHVRLTILDLLGNLPFSGMLKASYLSRAEWRALAEASGYRIAAEREGRYRRGLFALLFPNRLEITMRWERR</sequence>
<dbReference type="Gene3D" id="3.40.50.150">
    <property type="entry name" value="Vaccinia Virus protein VP39"/>
    <property type="match status" value="1"/>
</dbReference>
<dbReference type="AlphaFoldDB" id="A0A2P7QUP2"/>
<dbReference type="RefSeq" id="WP_106511836.1">
    <property type="nucleotide sequence ID" value="NZ_PXYI01000002.1"/>
</dbReference>
<protein>
    <recommendedName>
        <fullName evidence="1">Methyltransferase domain-containing protein</fullName>
    </recommendedName>
</protein>
<dbReference type="OrthoDB" id="7418600at2"/>
<organism evidence="2 3">
    <name type="scientific">Allosphingosinicella deserti</name>
    <dbReference type="NCBI Taxonomy" id="2116704"/>
    <lineage>
        <taxon>Bacteria</taxon>
        <taxon>Pseudomonadati</taxon>
        <taxon>Pseudomonadota</taxon>
        <taxon>Alphaproteobacteria</taxon>
        <taxon>Sphingomonadales</taxon>
        <taxon>Sphingomonadaceae</taxon>
        <taxon>Allosphingosinicella</taxon>
    </lineage>
</organism>
<dbReference type="EMBL" id="PXYI01000002">
    <property type="protein sequence ID" value="PSJ41672.1"/>
    <property type="molecule type" value="Genomic_DNA"/>
</dbReference>
<evidence type="ECO:0000313" key="2">
    <source>
        <dbReference type="EMBL" id="PSJ41672.1"/>
    </source>
</evidence>